<name>A0ABZ2N926_9BACI</name>
<keyword evidence="1 4" id="KW-0378">Hydrolase</keyword>
<dbReference type="PROSITE" id="PS51786">
    <property type="entry name" value="LON_PROTEOLYTIC"/>
    <property type="match status" value="1"/>
</dbReference>
<dbReference type="Pfam" id="PF05362">
    <property type="entry name" value="Lon_C"/>
    <property type="match status" value="1"/>
</dbReference>
<evidence type="ECO:0000259" key="3">
    <source>
        <dbReference type="PROSITE" id="PS51786"/>
    </source>
</evidence>
<dbReference type="SUPFAM" id="SSF50156">
    <property type="entry name" value="PDZ domain-like"/>
    <property type="match status" value="1"/>
</dbReference>
<dbReference type="GO" id="GO:0008233">
    <property type="term" value="F:peptidase activity"/>
    <property type="evidence" value="ECO:0007669"/>
    <property type="project" value="UniProtKB-KW"/>
</dbReference>
<keyword evidence="5" id="KW-1185">Reference proteome</keyword>
<evidence type="ECO:0000313" key="5">
    <source>
        <dbReference type="Proteomes" id="UP001387364"/>
    </source>
</evidence>
<dbReference type="InterPro" id="IPR014721">
    <property type="entry name" value="Ribsml_uS5_D2-typ_fold_subgr"/>
</dbReference>
<dbReference type="NCBIfam" id="NF041438">
    <property type="entry name" value="SepM_fam_S16"/>
    <property type="match status" value="1"/>
</dbReference>
<dbReference type="InterPro" id="IPR020568">
    <property type="entry name" value="Ribosomal_Su5_D2-typ_SF"/>
</dbReference>
<keyword evidence="1" id="KW-0720">Serine protease</keyword>
<dbReference type="InterPro" id="IPR027065">
    <property type="entry name" value="Lon_Prtase"/>
</dbReference>
<feature type="domain" description="PDZ" evidence="2">
    <location>
        <begin position="100"/>
        <end position="185"/>
    </location>
</feature>
<comment type="similarity">
    <text evidence="1">Belongs to the peptidase S16 family.</text>
</comment>
<evidence type="ECO:0000256" key="1">
    <source>
        <dbReference type="PROSITE-ProRule" id="PRU01122"/>
    </source>
</evidence>
<dbReference type="SMART" id="SM00228">
    <property type="entry name" value="PDZ"/>
    <property type="match status" value="1"/>
</dbReference>
<feature type="domain" description="Lon proteolytic" evidence="3">
    <location>
        <begin position="227"/>
        <end position="344"/>
    </location>
</feature>
<evidence type="ECO:0000259" key="2">
    <source>
        <dbReference type="PROSITE" id="PS50106"/>
    </source>
</evidence>
<dbReference type="InterPro" id="IPR001478">
    <property type="entry name" value="PDZ"/>
</dbReference>
<dbReference type="InterPro" id="IPR036034">
    <property type="entry name" value="PDZ_sf"/>
</dbReference>
<keyword evidence="1 4" id="KW-0645">Protease</keyword>
<dbReference type="Proteomes" id="UP001387364">
    <property type="component" value="Chromosome"/>
</dbReference>
<protein>
    <recommendedName>
        <fullName evidence="1">endopeptidase La</fullName>
        <ecNumber evidence="1">3.4.21.53</ecNumber>
    </recommendedName>
</protein>
<dbReference type="Pfam" id="PF13180">
    <property type="entry name" value="PDZ_2"/>
    <property type="match status" value="1"/>
</dbReference>
<dbReference type="EC" id="3.4.21.53" evidence="1"/>
<dbReference type="PROSITE" id="PS50106">
    <property type="entry name" value="PDZ"/>
    <property type="match status" value="1"/>
</dbReference>
<dbReference type="SUPFAM" id="SSF54211">
    <property type="entry name" value="Ribosomal protein S5 domain 2-like"/>
    <property type="match status" value="1"/>
</dbReference>
<dbReference type="PANTHER" id="PTHR10046">
    <property type="entry name" value="ATP DEPENDENT LON PROTEASE FAMILY MEMBER"/>
    <property type="match status" value="1"/>
</dbReference>
<evidence type="ECO:0000313" key="4">
    <source>
        <dbReference type="EMBL" id="WXB94239.1"/>
    </source>
</evidence>
<feature type="active site" evidence="1">
    <location>
        <position position="233"/>
    </location>
</feature>
<dbReference type="Gene3D" id="2.30.42.10">
    <property type="match status" value="1"/>
</dbReference>
<dbReference type="EMBL" id="CP147404">
    <property type="protein sequence ID" value="WXB94239.1"/>
    <property type="molecule type" value="Genomic_DNA"/>
</dbReference>
<feature type="active site" evidence="1">
    <location>
        <position position="278"/>
    </location>
</feature>
<comment type="catalytic activity">
    <reaction evidence="1">
        <text>Hydrolysis of proteins in presence of ATP.</text>
        <dbReference type="EC" id="3.4.21.53"/>
    </reaction>
</comment>
<reference evidence="4 5" key="1">
    <citation type="submission" date="2024-02" db="EMBL/GenBank/DDBJ databases">
        <title>Seven novel Bacillus-like species.</title>
        <authorList>
            <person name="Liu G."/>
        </authorList>
    </citation>
    <scope>NUCLEOTIDE SEQUENCE [LARGE SCALE GENOMIC DNA]</scope>
    <source>
        <strain evidence="4 5">FJAT-52991</strain>
    </source>
</reference>
<dbReference type="Gene3D" id="3.30.230.10">
    <property type="match status" value="1"/>
</dbReference>
<accession>A0ABZ2N926</accession>
<dbReference type="GO" id="GO:0006508">
    <property type="term" value="P:proteolysis"/>
    <property type="evidence" value="ECO:0007669"/>
    <property type="project" value="UniProtKB-KW"/>
</dbReference>
<dbReference type="InterPro" id="IPR008269">
    <property type="entry name" value="Lon_proteolytic"/>
</dbReference>
<gene>
    <name evidence="4" type="ORF">WDJ61_06310</name>
</gene>
<dbReference type="RefSeq" id="WP_338753887.1">
    <property type="nucleotide sequence ID" value="NZ_CP147404.1"/>
</dbReference>
<organism evidence="4 5">
    <name type="scientific">Bacillus kandeliae</name>
    <dbReference type="NCBI Taxonomy" id="3129297"/>
    <lineage>
        <taxon>Bacteria</taxon>
        <taxon>Bacillati</taxon>
        <taxon>Bacillota</taxon>
        <taxon>Bacilli</taxon>
        <taxon>Bacillales</taxon>
        <taxon>Bacillaceae</taxon>
        <taxon>Bacillus</taxon>
    </lineage>
</organism>
<sequence>MKNKLTAVAFIFLLVITASSFIKLPYYVMKPGDAHELAPIVKVTGGNKAEGTLMLTTIKMGEATPISYAIAHWLDYEEIVPIDNVRSPHETDQEYNIRQKYLMDNSQQQAIQVAFDAAGKPYKYIYEGVYVLSVFPGMPAEGIIQAGDRITVVDGKNIESSKQFTDYVQAKQPGDEITIQFVRDGEEKKKKIALKSFSNNRNKAGIGISLTDQKRLISTPEVQLKTESIGGPSAGLMFSLEIYNQLTEQDITKGRKIAGTGTIDSDGKVGRIGGIEQKVVAADRAGAEIFFAPNDEITPELKRNNPDIEPNYNEAVKMAKEIGTDMKIIPVKTFNDALDYLLAS</sequence>
<proteinExistence type="inferred from homology"/>